<dbReference type="EMBL" id="CAFBND010000112">
    <property type="protein sequence ID" value="CAB4956066.1"/>
    <property type="molecule type" value="Genomic_DNA"/>
</dbReference>
<dbReference type="PANTHER" id="PTHR48467:SF1">
    <property type="entry name" value="GLUTAMATE SYNTHASE 1 [NADH], CHLOROPLASTIC-LIKE"/>
    <property type="match status" value="1"/>
</dbReference>
<keyword evidence="4" id="KW-0274">FAD</keyword>
<dbReference type="PRINTS" id="PR00419">
    <property type="entry name" value="ADXRDTASE"/>
</dbReference>
<evidence type="ECO:0000256" key="4">
    <source>
        <dbReference type="ARBA" id="ARBA00022827"/>
    </source>
</evidence>
<evidence type="ECO:0000256" key="5">
    <source>
        <dbReference type="ARBA" id="ARBA00022857"/>
    </source>
</evidence>
<keyword evidence="3" id="KW-0285">Flavoprotein</keyword>
<dbReference type="InterPro" id="IPR021163">
    <property type="entry name" value="Ferredox_Rdtase_adrenod"/>
</dbReference>
<proteinExistence type="inferred from homology"/>
<dbReference type="InterPro" id="IPR055275">
    <property type="entry name" value="Ferredox_Rdtase"/>
</dbReference>
<gene>
    <name evidence="7" type="ORF">UFOPK3752_01972</name>
    <name evidence="8" type="ORF">UFOPK4150_02415</name>
</gene>
<name>A0A6J7KJN8_9ZZZZ</name>
<keyword evidence="6" id="KW-0560">Oxidoreductase</keyword>
<dbReference type="Pfam" id="PF13450">
    <property type="entry name" value="NAD_binding_8"/>
    <property type="match status" value="1"/>
</dbReference>
<evidence type="ECO:0000256" key="1">
    <source>
        <dbReference type="ARBA" id="ARBA00001974"/>
    </source>
</evidence>
<organism evidence="7">
    <name type="scientific">freshwater metagenome</name>
    <dbReference type="NCBI Taxonomy" id="449393"/>
    <lineage>
        <taxon>unclassified sequences</taxon>
        <taxon>metagenomes</taxon>
        <taxon>ecological metagenomes</taxon>
    </lineage>
</organism>
<dbReference type="GO" id="GO:0016491">
    <property type="term" value="F:oxidoreductase activity"/>
    <property type="evidence" value="ECO:0007669"/>
    <property type="project" value="UniProtKB-KW"/>
</dbReference>
<evidence type="ECO:0000313" key="8">
    <source>
        <dbReference type="EMBL" id="CAB5040945.1"/>
    </source>
</evidence>
<dbReference type="Gene3D" id="3.40.50.720">
    <property type="entry name" value="NAD(P)-binding Rossmann-like Domain"/>
    <property type="match status" value="1"/>
</dbReference>
<reference evidence="7" key="1">
    <citation type="submission" date="2020-05" db="EMBL/GenBank/DDBJ databases">
        <authorList>
            <person name="Chiriac C."/>
            <person name="Salcher M."/>
            <person name="Ghai R."/>
            <person name="Kavagutti S V."/>
        </authorList>
    </citation>
    <scope>NUCLEOTIDE SEQUENCE</scope>
</reference>
<dbReference type="Gene3D" id="3.50.50.60">
    <property type="entry name" value="FAD/NAD(P)-binding domain"/>
    <property type="match status" value="1"/>
</dbReference>
<evidence type="ECO:0000256" key="3">
    <source>
        <dbReference type="ARBA" id="ARBA00022630"/>
    </source>
</evidence>
<accession>A0A6J7KJN8</accession>
<dbReference type="SUPFAM" id="SSF51971">
    <property type="entry name" value="Nucleotide-binding domain"/>
    <property type="match status" value="1"/>
</dbReference>
<sequence length="449" mass="47157">MTYTIAVVGAGPSGLYATDALVSAGCTVDVIDRLPVPFGLVRYGVAPDHLSIRSVRDTLEKILERPGVTLLAGVEVGTDVTVVELLQAYDAVVLTYGASRDRRLDIGGEDLLGSVAATDLVAWYCGHPDADIEIIEDALDAATAAVVVGVGNVSVDVTRVLTAPRERLGSTDMPEHVLDALDRSGITDVHVLGRRGPAQATWTTKELKELGELEGVDVVVDPADLVLEPVSEALVAADRVVARNVEVIRGWAERGLTGAPRRIHLHFHSRPAEILGEGRMTGVVVERTTIDADGSANGTGETFQIPAQLAVRSVGYRGVALDAVPFDARRNVIPNVDGRVIEGDAAVAGLYVAGWIKRGPTGVIGTNKKDASATVDSLLADLEGTPARGGSGIAPVLRERGVQVVGFEGWRAIDAAERALGESRGRVRTTLHDRHTLMAAAKADGSSAP</sequence>
<dbReference type="InterPro" id="IPR036188">
    <property type="entry name" value="FAD/NAD-bd_sf"/>
</dbReference>
<dbReference type="PANTHER" id="PTHR48467">
    <property type="entry name" value="GLUTAMATE SYNTHASE 1 [NADH], CHLOROPLASTIC-LIKE"/>
    <property type="match status" value="1"/>
</dbReference>
<protein>
    <submittedName>
        <fullName evidence="7">Unannotated protein</fullName>
    </submittedName>
</protein>
<evidence type="ECO:0000256" key="6">
    <source>
        <dbReference type="ARBA" id="ARBA00023002"/>
    </source>
</evidence>
<dbReference type="PIRSF" id="PIRSF000362">
    <property type="entry name" value="FNR"/>
    <property type="match status" value="1"/>
</dbReference>
<evidence type="ECO:0000256" key="2">
    <source>
        <dbReference type="ARBA" id="ARBA00008312"/>
    </source>
</evidence>
<dbReference type="AlphaFoldDB" id="A0A6J7KJN8"/>
<keyword evidence="5" id="KW-0521">NADP</keyword>
<evidence type="ECO:0000313" key="7">
    <source>
        <dbReference type="EMBL" id="CAB4956066.1"/>
    </source>
</evidence>
<comment type="cofactor">
    <cofactor evidence="1">
        <name>FAD</name>
        <dbReference type="ChEBI" id="CHEBI:57692"/>
    </cofactor>
</comment>
<dbReference type="EMBL" id="CAFBPU010000089">
    <property type="protein sequence ID" value="CAB5040945.1"/>
    <property type="molecule type" value="Genomic_DNA"/>
</dbReference>
<comment type="similarity">
    <text evidence="2">Belongs to the ferredoxin--NADP reductase type 1 family.</text>
</comment>